<dbReference type="AlphaFoldDB" id="A0A934R2Z5"/>
<keyword evidence="2" id="KW-1185">Reference proteome</keyword>
<accession>A0A934R2Z5</accession>
<protein>
    <submittedName>
        <fullName evidence="1">Uncharacterized protein</fullName>
    </submittedName>
</protein>
<dbReference type="EMBL" id="JAENIK010000011">
    <property type="protein sequence ID" value="MBK1816071.1"/>
    <property type="molecule type" value="Genomic_DNA"/>
</dbReference>
<organism evidence="1 2">
    <name type="scientific">Luteolibacter yonseiensis</name>
    <dbReference type="NCBI Taxonomy" id="1144680"/>
    <lineage>
        <taxon>Bacteria</taxon>
        <taxon>Pseudomonadati</taxon>
        <taxon>Verrucomicrobiota</taxon>
        <taxon>Verrucomicrobiia</taxon>
        <taxon>Verrucomicrobiales</taxon>
        <taxon>Verrucomicrobiaceae</taxon>
        <taxon>Luteolibacter</taxon>
    </lineage>
</organism>
<dbReference type="Gene3D" id="3.40.390.10">
    <property type="entry name" value="Collagenase (Catalytic Domain)"/>
    <property type="match status" value="1"/>
</dbReference>
<evidence type="ECO:0000313" key="2">
    <source>
        <dbReference type="Proteomes" id="UP000600139"/>
    </source>
</evidence>
<name>A0A934R2Z5_9BACT</name>
<dbReference type="InterPro" id="IPR024079">
    <property type="entry name" value="MetalloPept_cat_dom_sf"/>
</dbReference>
<sequence length="285" mass="32612">MRVLFWMLAMIPLSTWAEDRVSPIPTEVRQEFKLPPFYQKIISIEGFPVVSSEKVMDAALLESAVIVRGMLAGRADIFRSMAKARIRLAVMAASERTCDIPEHSDLTPKSYWNRRARGLGATHERPAVSCAEENVLCCKGDPYSTENILVHEFAHAIHLMGMEKLDPTFDRRLKAAYDEAMASGKWKGKYAAENHSEYWAEAVQSWFGTNRENDALHNHVNTRQELIDYDPGVAGLCEEIFGKNDWQYRRADEPARKNDPHLRDLDRTKLPVFEWSKEEQEAKEG</sequence>
<dbReference type="RefSeq" id="WP_200351028.1">
    <property type="nucleotide sequence ID" value="NZ_BAABHZ010000006.1"/>
</dbReference>
<proteinExistence type="predicted"/>
<dbReference type="SUPFAM" id="SSF55486">
    <property type="entry name" value="Metalloproteases ('zincins'), catalytic domain"/>
    <property type="match status" value="1"/>
</dbReference>
<comment type="caution">
    <text evidence="1">The sequence shown here is derived from an EMBL/GenBank/DDBJ whole genome shotgun (WGS) entry which is preliminary data.</text>
</comment>
<dbReference type="GO" id="GO:0008237">
    <property type="term" value="F:metallopeptidase activity"/>
    <property type="evidence" value="ECO:0007669"/>
    <property type="project" value="InterPro"/>
</dbReference>
<reference evidence="1" key="1">
    <citation type="submission" date="2021-01" db="EMBL/GenBank/DDBJ databases">
        <title>Modified the classification status of verrucomicrobia.</title>
        <authorList>
            <person name="Feng X."/>
        </authorList>
    </citation>
    <scope>NUCLEOTIDE SEQUENCE</scope>
    <source>
        <strain evidence="1">JCM 18052</strain>
    </source>
</reference>
<dbReference type="Proteomes" id="UP000600139">
    <property type="component" value="Unassembled WGS sequence"/>
</dbReference>
<gene>
    <name evidence="1" type="ORF">JIN84_10645</name>
</gene>
<evidence type="ECO:0000313" key="1">
    <source>
        <dbReference type="EMBL" id="MBK1816071.1"/>
    </source>
</evidence>